<dbReference type="GO" id="GO:0046872">
    <property type="term" value="F:metal ion binding"/>
    <property type="evidence" value="ECO:0007669"/>
    <property type="project" value="UniProtKB-KW"/>
</dbReference>
<evidence type="ECO:0000313" key="7">
    <source>
        <dbReference type="Proteomes" id="UP000642920"/>
    </source>
</evidence>
<dbReference type="PANTHER" id="PTHR12151:SF25">
    <property type="entry name" value="LINALOOL DEHYDRATASE_ISOMERASE DOMAIN-CONTAINING PROTEIN"/>
    <property type="match status" value="1"/>
</dbReference>
<dbReference type="AlphaFoldDB" id="A0A937A771"/>
<dbReference type="InterPro" id="IPR036249">
    <property type="entry name" value="Thioredoxin-like_sf"/>
</dbReference>
<protein>
    <submittedName>
        <fullName evidence="6">SCO family protein</fullName>
    </submittedName>
</protein>
<keyword evidence="4" id="KW-1015">Disulfide bond</keyword>
<keyword evidence="3" id="KW-0479">Metal-binding</keyword>
<evidence type="ECO:0000259" key="5">
    <source>
        <dbReference type="PROSITE" id="PS51352"/>
    </source>
</evidence>
<feature type="binding site" evidence="3">
    <location>
        <position position="96"/>
    </location>
    <ligand>
        <name>Cu cation</name>
        <dbReference type="ChEBI" id="CHEBI:23378"/>
    </ligand>
</feature>
<dbReference type="InterPro" id="IPR013766">
    <property type="entry name" value="Thioredoxin_domain"/>
</dbReference>
<dbReference type="CDD" id="cd02968">
    <property type="entry name" value="SCO"/>
    <property type="match status" value="1"/>
</dbReference>
<dbReference type="PANTHER" id="PTHR12151">
    <property type="entry name" value="ELECTRON TRANSPORT PROTIN SCO1/SENC FAMILY MEMBER"/>
    <property type="match status" value="1"/>
</dbReference>
<dbReference type="InterPro" id="IPR003782">
    <property type="entry name" value="SCO1/SenC"/>
</dbReference>
<feature type="binding site" evidence="3">
    <location>
        <position position="181"/>
    </location>
    <ligand>
        <name>Cu cation</name>
        <dbReference type="ChEBI" id="CHEBI:23378"/>
    </ligand>
</feature>
<feature type="disulfide bond" description="Redox-active" evidence="4">
    <location>
        <begin position="92"/>
        <end position="96"/>
    </location>
</feature>
<evidence type="ECO:0000256" key="3">
    <source>
        <dbReference type="PIRSR" id="PIRSR603782-1"/>
    </source>
</evidence>
<keyword evidence="7" id="KW-1185">Reference proteome</keyword>
<feature type="binding site" evidence="3">
    <location>
        <position position="92"/>
    </location>
    <ligand>
        <name>Cu cation</name>
        <dbReference type="ChEBI" id="CHEBI:23378"/>
    </ligand>
</feature>
<comment type="caution">
    <text evidence="6">The sequence shown here is derived from an EMBL/GenBank/DDBJ whole genome shotgun (WGS) entry which is preliminary data.</text>
</comment>
<evidence type="ECO:0000313" key="6">
    <source>
        <dbReference type="EMBL" id="MBL0764875.1"/>
    </source>
</evidence>
<proteinExistence type="inferred from homology"/>
<dbReference type="Proteomes" id="UP000642920">
    <property type="component" value="Unassembled WGS sequence"/>
</dbReference>
<dbReference type="PROSITE" id="PS51352">
    <property type="entry name" value="THIOREDOXIN_2"/>
    <property type="match status" value="1"/>
</dbReference>
<organism evidence="6 7">
    <name type="scientific">Marivirga atlantica</name>
    <dbReference type="NCBI Taxonomy" id="1548457"/>
    <lineage>
        <taxon>Bacteria</taxon>
        <taxon>Pseudomonadati</taxon>
        <taxon>Bacteroidota</taxon>
        <taxon>Cytophagia</taxon>
        <taxon>Cytophagales</taxon>
        <taxon>Marivirgaceae</taxon>
        <taxon>Marivirga</taxon>
    </lineage>
</organism>
<dbReference type="EMBL" id="JAERQG010000001">
    <property type="protein sequence ID" value="MBL0764875.1"/>
    <property type="molecule type" value="Genomic_DNA"/>
</dbReference>
<reference evidence="6" key="1">
    <citation type="submission" date="2021-01" db="EMBL/GenBank/DDBJ databases">
        <title>Marivirga sp. nov., isolated from intertidal surface sediments.</title>
        <authorList>
            <person name="Zhang M."/>
        </authorList>
    </citation>
    <scope>NUCLEOTIDE SEQUENCE</scope>
    <source>
        <strain evidence="6">SM1354</strain>
    </source>
</reference>
<evidence type="ECO:0000256" key="1">
    <source>
        <dbReference type="ARBA" id="ARBA00010996"/>
    </source>
</evidence>
<keyword evidence="2 3" id="KW-0186">Copper</keyword>
<gene>
    <name evidence="6" type="ORF">JKP34_06410</name>
</gene>
<dbReference type="Pfam" id="PF02630">
    <property type="entry name" value="SCO1-SenC"/>
    <property type="match status" value="1"/>
</dbReference>
<feature type="domain" description="Thioredoxin" evidence="5">
    <location>
        <begin position="54"/>
        <end position="218"/>
    </location>
</feature>
<name>A0A937A771_9BACT</name>
<comment type="similarity">
    <text evidence="1">Belongs to the SCO1/2 family.</text>
</comment>
<dbReference type="SUPFAM" id="SSF52833">
    <property type="entry name" value="Thioredoxin-like"/>
    <property type="match status" value="1"/>
</dbReference>
<sequence length="225" mass="25486">MSLRNRILGAVSLFAIIVLSACENQKKSEAENAFPILGRKEYVERVVDGEVVTDTVEHTVPDFKLMNQDSVWVTPQSFEGKVYVADFFFTSCPTICPTMKKEMLRVYEAYKNNDEVGIISHTIDPEYDTVPLLNDFAERLGVEAPKWHFVTGDKEEIYELGQQGYMVTAMEDENEAGGYIHSGAFLLVDKEGHIRGVYDGTKSEEVDKLIKDIDLLLKTYNQPNE</sequence>
<evidence type="ECO:0000256" key="4">
    <source>
        <dbReference type="PIRSR" id="PIRSR603782-2"/>
    </source>
</evidence>
<dbReference type="Gene3D" id="3.40.30.10">
    <property type="entry name" value="Glutaredoxin"/>
    <property type="match status" value="1"/>
</dbReference>
<dbReference type="PROSITE" id="PS51257">
    <property type="entry name" value="PROKAR_LIPOPROTEIN"/>
    <property type="match status" value="1"/>
</dbReference>
<dbReference type="RefSeq" id="WP_201918864.1">
    <property type="nucleotide sequence ID" value="NZ_JAERQG010000001.1"/>
</dbReference>
<evidence type="ECO:0000256" key="2">
    <source>
        <dbReference type="ARBA" id="ARBA00023008"/>
    </source>
</evidence>
<accession>A0A937A771</accession>